<name>A0A2P2IH95_RHIMU</name>
<organism evidence="1">
    <name type="scientific">Rhizophora mucronata</name>
    <name type="common">Asiatic mangrove</name>
    <dbReference type="NCBI Taxonomy" id="61149"/>
    <lineage>
        <taxon>Eukaryota</taxon>
        <taxon>Viridiplantae</taxon>
        <taxon>Streptophyta</taxon>
        <taxon>Embryophyta</taxon>
        <taxon>Tracheophyta</taxon>
        <taxon>Spermatophyta</taxon>
        <taxon>Magnoliopsida</taxon>
        <taxon>eudicotyledons</taxon>
        <taxon>Gunneridae</taxon>
        <taxon>Pentapetalae</taxon>
        <taxon>rosids</taxon>
        <taxon>fabids</taxon>
        <taxon>Malpighiales</taxon>
        <taxon>Rhizophoraceae</taxon>
        <taxon>Rhizophora</taxon>
    </lineage>
</organism>
<protein>
    <submittedName>
        <fullName evidence="1">Uncharacterized protein</fullName>
    </submittedName>
</protein>
<accession>A0A2P2IH95</accession>
<dbReference type="EMBL" id="GGEC01000110">
    <property type="protein sequence ID" value="MBW80593.1"/>
    <property type="molecule type" value="Transcribed_RNA"/>
</dbReference>
<evidence type="ECO:0000313" key="1">
    <source>
        <dbReference type="EMBL" id="MBW80593.1"/>
    </source>
</evidence>
<proteinExistence type="predicted"/>
<reference evidence="1" key="1">
    <citation type="submission" date="2018-02" db="EMBL/GenBank/DDBJ databases">
        <title>Rhizophora mucronata_Transcriptome.</title>
        <authorList>
            <person name="Meera S.P."/>
            <person name="Sreeshan A."/>
            <person name="Augustine A."/>
        </authorList>
    </citation>
    <scope>NUCLEOTIDE SEQUENCE</scope>
    <source>
        <tissue evidence="1">Leaf</tissue>
    </source>
</reference>
<dbReference type="AlphaFoldDB" id="A0A2P2IH95"/>
<sequence length="45" mass="4807">MPFLLFQGESLLATRYPHQRFVALANQAPAGAVAQAPIRAPCLGL</sequence>